<proteinExistence type="predicted"/>
<dbReference type="PANTHER" id="PTHR11685">
    <property type="entry name" value="RBR FAMILY RING FINGER AND IBR DOMAIN-CONTAINING"/>
    <property type="match status" value="1"/>
</dbReference>
<keyword evidence="4" id="KW-0808">Transferase</keyword>
<evidence type="ECO:0000256" key="6">
    <source>
        <dbReference type="ARBA" id="ARBA00022737"/>
    </source>
</evidence>
<dbReference type="EMBL" id="LVVM01006478">
    <property type="protein sequence ID" value="OJA07998.1"/>
    <property type="molecule type" value="Genomic_DNA"/>
</dbReference>
<evidence type="ECO:0000313" key="14">
    <source>
        <dbReference type="EMBL" id="OJA07998.1"/>
    </source>
</evidence>
<evidence type="ECO:0000256" key="9">
    <source>
        <dbReference type="ARBA" id="ARBA00022833"/>
    </source>
</evidence>
<keyword evidence="6" id="KW-0677">Repeat</keyword>
<dbReference type="PROSITE" id="PS51873">
    <property type="entry name" value="TRIAD"/>
    <property type="match status" value="1"/>
</dbReference>
<dbReference type="Proteomes" id="UP000183567">
    <property type="component" value="Unassembled WGS sequence"/>
</dbReference>
<feature type="compositionally biased region" description="Low complexity" evidence="11">
    <location>
        <begin position="289"/>
        <end position="301"/>
    </location>
</feature>
<sequence>MASMFHHEGHDDIIIDILRGRERILSHHATTQSRTISGLVATNFARVLFELVPNHGQTRERLMDILRAITSEKIIAGIISICSDDLPLPLNIEDILHVPPFDKSLTYVLTQHGVPNTEYFMRTLQRMQSLRSSAAVIITRPPNTIACAIITGFGLDIFVIFDSRSRPSYPFGSGLILSTSIDQAVARLQTIFPAVGQYFLSESDLWRARLLNNVSSSIFVSNKQPIRDMQGSTIESGPVVLWLQAEMACLKQENAELTSAKKKLEEEVDCFDSVQTTTTEPPRLDRQESSPQPSYNHSSSSLSTLNKFRQSIEDIQLVASTAPSFSCAICMDEQPMDNTVELECNHPICRDCIRGHICSRIEERRFPVHCPVCMMEQNDQPGVISRLLVQLIGVDERKYAIWEEMELSQHSVLIHCSKCGRSVHVDKEEHEASEVLTCPLPDCNYVWCKACQRPIATSNGSNTNPPHSCDGTAELRHLMQQLGWKFCPNCKIPVERNGGCRHMSCTVPGCNTHFCYDCGECIIRSTFGYRIQGAVNNHHCSGTRQLFDVDNDNNDNDDDEDDEDEEGEGGDEYDED</sequence>
<reference evidence="14 15" key="1">
    <citation type="submission" date="2016-03" db="EMBL/GenBank/DDBJ databases">
        <title>Comparative genomics of the ectomycorrhizal sister species Rhizopogon vinicolor and Rhizopogon vesiculosus (Basidiomycota: Boletales) reveals a divergence of the mating type B locus.</title>
        <authorList>
            <person name="Mujic A.B."/>
            <person name="Kuo A."/>
            <person name="Tritt A."/>
            <person name="Lipzen A."/>
            <person name="Chen C."/>
            <person name="Johnson J."/>
            <person name="Sharma A."/>
            <person name="Barry K."/>
            <person name="Grigoriev I.V."/>
            <person name="Spatafora J.W."/>
        </authorList>
    </citation>
    <scope>NUCLEOTIDE SEQUENCE [LARGE SCALE GENOMIC DNA]</scope>
    <source>
        <strain evidence="14 15">AM-OR11-056</strain>
    </source>
</reference>
<comment type="caution">
    <text evidence="14">The sequence shown here is derived from an EMBL/GenBank/DDBJ whole genome shotgun (WGS) entry which is preliminary data.</text>
</comment>
<dbReference type="InterPro" id="IPR031127">
    <property type="entry name" value="E3_UB_ligase_RBR"/>
</dbReference>
<keyword evidence="15" id="KW-1185">Reference proteome</keyword>
<evidence type="ECO:0000256" key="5">
    <source>
        <dbReference type="ARBA" id="ARBA00022723"/>
    </source>
</evidence>
<evidence type="ECO:0000256" key="3">
    <source>
        <dbReference type="ARBA" id="ARBA00012251"/>
    </source>
</evidence>
<dbReference type="InterPro" id="IPR001841">
    <property type="entry name" value="Znf_RING"/>
</dbReference>
<feature type="region of interest" description="Disordered" evidence="11">
    <location>
        <begin position="549"/>
        <end position="576"/>
    </location>
</feature>
<dbReference type="InterPro" id="IPR017907">
    <property type="entry name" value="Znf_RING_CS"/>
</dbReference>
<evidence type="ECO:0000259" key="13">
    <source>
        <dbReference type="PROSITE" id="PS51873"/>
    </source>
</evidence>
<organism evidence="14 15">
    <name type="scientific">Rhizopogon vesiculosus</name>
    <dbReference type="NCBI Taxonomy" id="180088"/>
    <lineage>
        <taxon>Eukaryota</taxon>
        <taxon>Fungi</taxon>
        <taxon>Dikarya</taxon>
        <taxon>Basidiomycota</taxon>
        <taxon>Agaricomycotina</taxon>
        <taxon>Agaricomycetes</taxon>
        <taxon>Agaricomycetidae</taxon>
        <taxon>Boletales</taxon>
        <taxon>Suillineae</taxon>
        <taxon>Rhizopogonaceae</taxon>
        <taxon>Rhizopogon</taxon>
    </lineage>
</organism>
<protein>
    <recommendedName>
        <fullName evidence="3">RBR-type E3 ubiquitin transferase</fullName>
        <ecNumber evidence="3">2.3.2.31</ecNumber>
    </recommendedName>
</protein>
<dbReference type="EC" id="2.3.2.31" evidence="3"/>
<comment type="pathway">
    <text evidence="2">Protein modification; protein ubiquitination.</text>
</comment>
<dbReference type="OrthoDB" id="1431934at2759"/>
<name>A0A1J8PFG6_9AGAM</name>
<keyword evidence="8" id="KW-0833">Ubl conjugation pathway</keyword>
<gene>
    <name evidence="14" type="ORF">AZE42_01088</name>
</gene>
<keyword evidence="7 10" id="KW-0863">Zinc-finger</keyword>
<feature type="domain" description="RING-type" evidence="12">
    <location>
        <begin position="327"/>
        <end position="373"/>
    </location>
</feature>
<dbReference type="GO" id="GO:0016567">
    <property type="term" value="P:protein ubiquitination"/>
    <property type="evidence" value="ECO:0007669"/>
    <property type="project" value="InterPro"/>
</dbReference>
<comment type="catalytic activity">
    <reaction evidence="1">
        <text>[E2 ubiquitin-conjugating enzyme]-S-ubiquitinyl-L-cysteine + [acceptor protein]-L-lysine = [E2 ubiquitin-conjugating enzyme]-L-cysteine + [acceptor protein]-N(6)-ubiquitinyl-L-lysine.</text>
        <dbReference type="EC" id="2.3.2.31"/>
    </reaction>
</comment>
<keyword evidence="5" id="KW-0479">Metal-binding</keyword>
<dbReference type="STRING" id="180088.A0A1J8PFG6"/>
<dbReference type="Gene3D" id="3.30.40.10">
    <property type="entry name" value="Zinc/RING finger domain, C3HC4 (zinc finger)"/>
    <property type="match status" value="1"/>
</dbReference>
<dbReference type="PROSITE" id="PS00518">
    <property type="entry name" value="ZF_RING_1"/>
    <property type="match status" value="1"/>
</dbReference>
<evidence type="ECO:0000256" key="10">
    <source>
        <dbReference type="PROSITE-ProRule" id="PRU00175"/>
    </source>
</evidence>
<accession>A0A1J8PFG6</accession>
<dbReference type="InterPro" id="IPR054694">
    <property type="entry name" value="Parkin-like_IBR"/>
</dbReference>
<dbReference type="SUPFAM" id="SSF57850">
    <property type="entry name" value="RING/U-box"/>
    <property type="match status" value="2"/>
</dbReference>
<keyword evidence="9" id="KW-0862">Zinc</keyword>
<dbReference type="InterPro" id="IPR013083">
    <property type="entry name" value="Znf_RING/FYVE/PHD"/>
</dbReference>
<evidence type="ECO:0000259" key="12">
    <source>
        <dbReference type="PROSITE" id="PS50089"/>
    </source>
</evidence>
<dbReference type="CDD" id="cd20336">
    <property type="entry name" value="Rcat_RBR"/>
    <property type="match status" value="1"/>
</dbReference>
<evidence type="ECO:0000256" key="8">
    <source>
        <dbReference type="ARBA" id="ARBA00022786"/>
    </source>
</evidence>
<evidence type="ECO:0000256" key="11">
    <source>
        <dbReference type="SAM" id="MobiDB-lite"/>
    </source>
</evidence>
<dbReference type="InterPro" id="IPR044066">
    <property type="entry name" value="TRIAD_supradom"/>
</dbReference>
<feature type="region of interest" description="Disordered" evidence="11">
    <location>
        <begin position="271"/>
        <end position="301"/>
    </location>
</feature>
<dbReference type="Gene3D" id="1.20.120.1750">
    <property type="match status" value="1"/>
</dbReference>
<dbReference type="Pfam" id="PF22605">
    <property type="entry name" value="IBR_2"/>
    <property type="match status" value="1"/>
</dbReference>
<evidence type="ECO:0000256" key="4">
    <source>
        <dbReference type="ARBA" id="ARBA00022679"/>
    </source>
</evidence>
<dbReference type="GO" id="GO:0008270">
    <property type="term" value="F:zinc ion binding"/>
    <property type="evidence" value="ECO:0007669"/>
    <property type="project" value="UniProtKB-KW"/>
</dbReference>
<dbReference type="GO" id="GO:0061630">
    <property type="term" value="F:ubiquitin protein ligase activity"/>
    <property type="evidence" value="ECO:0007669"/>
    <property type="project" value="UniProtKB-EC"/>
</dbReference>
<evidence type="ECO:0000256" key="1">
    <source>
        <dbReference type="ARBA" id="ARBA00001798"/>
    </source>
</evidence>
<evidence type="ECO:0000256" key="7">
    <source>
        <dbReference type="ARBA" id="ARBA00022771"/>
    </source>
</evidence>
<dbReference type="AlphaFoldDB" id="A0A1J8PFG6"/>
<dbReference type="PROSITE" id="PS50089">
    <property type="entry name" value="ZF_RING_2"/>
    <property type="match status" value="1"/>
</dbReference>
<evidence type="ECO:0000256" key="2">
    <source>
        <dbReference type="ARBA" id="ARBA00004906"/>
    </source>
</evidence>
<dbReference type="SMART" id="SM00184">
    <property type="entry name" value="RING"/>
    <property type="match status" value="1"/>
</dbReference>
<evidence type="ECO:0000313" key="15">
    <source>
        <dbReference type="Proteomes" id="UP000183567"/>
    </source>
</evidence>
<feature type="domain" description="RING-type" evidence="13">
    <location>
        <begin position="323"/>
        <end position="549"/>
    </location>
</feature>